<evidence type="ECO:0000313" key="3">
    <source>
        <dbReference type="Proteomes" id="UP000219813"/>
    </source>
</evidence>
<gene>
    <name evidence="2" type="primary">PmUG01_08014900</name>
    <name evidence="2" type="ORF">PMUG01_08014900</name>
</gene>
<organism evidence="2 3">
    <name type="scientific">Plasmodium malariae</name>
    <dbReference type="NCBI Taxonomy" id="5858"/>
    <lineage>
        <taxon>Eukaryota</taxon>
        <taxon>Sar</taxon>
        <taxon>Alveolata</taxon>
        <taxon>Apicomplexa</taxon>
        <taxon>Aconoidasida</taxon>
        <taxon>Haemosporida</taxon>
        <taxon>Plasmodiidae</taxon>
        <taxon>Plasmodium</taxon>
        <taxon>Plasmodium (Plasmodium)</taxon>
    </lineage>
</organism>
<sequence>MTPGTTEEKENTVTLFLQYKKEFEKTRLDIQNSNGSGGNPGKYCTRKNFNINTENDQNFISPCQDIGRYLIEIKQCYNSYSPERCKYLNYRINSDEKYNKKPEWFQGYNKFSSLLGNICENYIKNIKPDILYKLKGLYGYYENFNEYKGKDKDTSGNICNDIKNLYSFYNDNYKECQGNNENLFCEELNNFKKAYDDKMNKFTPCEGLPQTLPQVEQTSTQMLPPTEDVDYLFVPILTTAIVLLMSFTIFFLYKFTPLKSCIYYRLRKKKIIELNKFQEESRESLQNLHEEVNRNYKGSSHNISYQPQGDT</sequence>
<dbReference type="KEGG" id="pmal:PMUG01_08014900"/>
<accession>A0A1D3PAT3</accession>
<evidence type="ECO:0000313" key="2">
    <source>
        <dbReference type="EMBL" id="SCN12025.1"/>
    </source>
</evidence>
<keyword evidence="3" id="KW-1185">Reference proteome</keyword>
<keyword evidence="1" id="KW-0812">Transmembrane</keyword>
<feature type="transmembrane region" description="Helical" evidence="1">
    <location>
        <begin position="231"/>
        <end position="253"/>
    </location>
</feature>
<dbReference type="VEuPathDB" id="PlasmoDB:PmUG01_08014900"/>
<dbReference type="OrthoDB" id="381216at2759"/>
<keyword evidence="1" id="KW-1133">Transmembrane helix</keyword>
<dbReference type="GeneID" id="39868132"/>
<dbReference type="Pfam" id="PF05795">
    <property type="entry name" value="Plasmodium_Vir"/>
    <property type="match status" value="1"/>
</dbReference>
<dbReference type="RefSeq" id="XP_028861014.1">
    <property type="nucleotide sequence ID" value="XM_029004313.1"/>
</dbReference>
<dbReference type="InterPro" id="IPR008780">
    <property type="entry name" value="Plasmodium_Vir"/>
</dbReference>
<dbReference type="AlphaFoldDB" id="A0A1D3PAT3"/>
<keyword evidence="1" id="KW-0472">Membrane</keyword>
<dbReference type="EMBL" id="LT594629">
    <property type="protein sequence ID" value="SCN12025.1"/>
    <property type="molecule type" value="Genomic_DNA"/>
</dbReference>
<proteinExistence type="predicted"/>
<evidence type="ECO:0000256" key="1">
    <source>
        <dbReference type="SAM" id="Phobius"/>
    </source>
</evidence>
<reference evidence="2 3" key="1">
    <citation type="submission" date="2016-06" db="EMBL/GenBank/DDBJ databases">
        <authorList>
            <consortium name="Pathogen Informatics"/>
        </authorList>
    </citation>
    <scope>NUCLEOTIDE SEQUENCE [LARGE SCALE GENOMIC DNA]</scope>
</reference>
<dbReference type="Proteomes" id="UP000219813">
    <property type="component" value="Chromosome 8"/>
</dbReference>
<name>A0A1D3PAT3_PLAMA</name>
<protein>
    <submittedName>
        <fullName evidence="2">PIR protein</fullName>
    </submittedName>
</protein>